<dbReference type="VEuPathDB" id="FungiDB:PV07_05094"/>
<evidence type="ECO:0000256" key="3">
    <source>
        <dbReference type="RuleBase" id="RU000363"/>
    </source>
</evidence>
<dbReference type="HOGENOM" id="CLU_010194_1_0_1"/>
<dbReference type="Proteomes" id="UP000054466">
    <property type="component" value="Unassembled WGS sequence"/>
</dbReference>
<organism evidence="4 5">
    <name type="scientific">Cladophialophora immunda</name>
    <dbReference type="NCBI Taxonomy" id="569365"/>
    <lineage>
        <taxon>Eukaryota</taxon>
        <taxon>Fungi</taxon>
        <taxon>Dikarya</taxon>
        <taxon>Ascomycota</taxon>
        <taxon>Pezizomycotina</taxon>
        <taxon>Eurotiomycetes</taxon>
        <taxon>Chaetothyriomycetidae</taxon>
        <taxon>Chaetothyriales</taxon>
        <taxon>Herpotrichiellaceae</taxon>
        <taxon>Cladophialophora</taxon>
    </lineage>
</organism>
<dbReference type="GO" id="GO:0016616">
    <property type="term" value="F:oxidoreductase activity, acting on the CH-OH group of donors, NAD or NADP as acceptor"/>
    <property type="evidence" value="ECO:0007669"/>
    <property type="project" value="TreeGrafter"/>
</dbReference>
<name>A0A0D2D0F2_9EURO</name>
<dbReference type="PROSITE" id="PS00061">
    <property type="entry name" value="ADH_SHORT"/>
    <property type="match status" value="1"/>
</dbReference>
<keyword evidence="5" id="KW-1185">Reference proteome</keyword>
<dbReference type="STRING" id="569365.A0A0D2D0F2"/>
<dbReference type="CDD" id="cd05233">
    <property type="entry name" value="SDR_c"/>
    <property type="match status" value="1"/>
</dbReference>
<dbReference type="GeneID" id="27344288"/>
<dbReference type="InterPro" id="IPR020904">
    <property type="entry name" value="Sc_DH/Rdtase_CS"/>
</dbReference>
<evidence type="ECO:0000256" key="1">
    <source>
        <dbReference type="ARBA" id="ARBA00006484"/>
    </source>
</evidence>
<dbReference type="InterPro" id="IPR002347">
    <property type="entry name" value="SDR_fam"/>
</dbReference>
<dbReference type="PRINTS" id="PR00081">
    <property type="entry name" value="GDHRDH"/>
</dbReference>
<evidence type="ECO:0000256" key="2">
    <source>
        <dbReference type="ARBA" id="ARBA00022857"/>
    </source>
</evidence>
<dbReference type="AlphaFoldDB" id="A0A0D2D0F2"/>
<gene>
    <name evidence="4" type="ORF">PV07_05094</name>
</gene>
<dbReference type="RefSeq" id="XP_016249485.1">
    <property type="nucleotide sequence ID" value="XM_016391966.1"/>
</dbReference>
<dbReference type="PANTHER" id="PTHR42760:SF124">
    <property type="entry name" value="SHORT-CHAIN DEHYDROGENASE_REDUCTASE"/>
    <property type="match status" value="1"/>
</dbReference>
<evidence type="ECO:0000313" key="4">
    <source>
        <dbReference type="EMBL" id="KIW29269.1"/>
    </source>
</evidence>
<dbReference type="FunFam" id="3.40.50.720:FF:000084">
    <property type="entry name" value="Short-chain dehydrogenase reductase"/>
    <property type="match status" value="1"/>
</dbReference>
<dbReference type="Pfam" id="PF00106">
    <property type="entry name" value="adh_short"/>
    <property type="match status" value="1"/>
</dbReference>
<dbReference type="InterPro" id="IPR036291">
    <property type="entry name" value="NAD(P)-bd_dom_sf"/>
</dbReference>
<dbReference type="Gene3D" id="3.40.50.720">
    <property type="entry name" value="NAD(P)-binding Rossmann-like Domain"/>
    <property type="match status" value="1"/>
</dbReference>
<dbReference type="PRINTS" id="PR00080">
    <property type="entry name" value="SDRFAMILY"/>
</dbReference>
<keyword evidence="2" id="KW-0521">NADP</keyword>
<proteinExistence type="inferred from homology"/>
<sequence>MGQPSPIGSISSLTNKIALITGASSGLGRAIAEAYAAAGAYVVSADLKPEPQQQPNIAQILKDSDLTTPTADLLNVKWPSEKNGLRRAEYVKCDVTDEESVKDAVAFTVEKYGRLDIMVNNAGIGAEINKNLNPSGVRRRIHETPLAIFDATHAVNARGVWLGCKYALAQFLSQEPSPEFSRTATGATSDVHRGWIINLGSILSVSGYPFFSSYCASKGGVLQITRTAALEYAKDGIHVNAILPGFADTHILEGMYANAEGGKESVVNALSDALPWGRVGRVEDVSRVAVFLAGEGASWVTGAGVPVDGGWLAR</sequence>
<dbReference type="SUPFAM" id="SSF51735">
    <property type="entry name" value="NAD(P)-binding Rossmann-fold domains"/>
    <property type="match status" value="1"/>
</dbReference>
<accession>A0A0D2D0F2</accession>
<evidence type="ECO:0000313" key="5">
    <source>
        <dbReference type="Proteomes" id="UP000054466"/>
    </source>
</evidence>
<dbReference type="Pfam" id="PF13561">
    <property type="entry name" value="adh_short_C2"/>
    <property type="match status" value="1"/>
</dbReference>
<protein>
    <submittedName>
        <fullName evidence="4">Uncharacterized protein</fullName>
    </submittedName>
</protein>
<reference evidence="4 5" key="1">
    <citation type="submission" date="2015-01" db="EMBL/GenBank/DDBJ databases">
        <title>The Genome Sequence of Cladophialophora immunda CBS83496.</title>
        <authorList>
            <consortium name="The Broad Institute Genomics Platform"/>
            <person name="Cuomo C."/>
            <person name="de Hoog S."/>
            <person name="Gorbushina A."/>
            <person name="Stielow B."/>
            <person name="Teixiera M."/>
            <person name="Abouelleil A."/>
            <person name="Chapman S.B."/>
            <person name="Priest M."/>
            <person name="Young S.K."/>
            <person name="Wortman J."/>
            <person name="Nusbaum C."/>
            <person name="Birren B."/>
        </authorList>
    </citation>
    <scope>NUCLEOTIDE SEQUENCE [LARGE SCALE GENOMIC DNA]</scope>
    <source>
        <strain evidence="4 5">CBS 83496</strain>
    </source>
</reference>
<comment type="similarity">
    <text evidence="1 3">Belongs to the short-chain dehydrogenases/reductases (SDR) family.</text>
</comment>
<dbReference type="OrthoDB" id="47007at2759"/>
<dbReference type="EMBL" id="KN847042">
    <property type="protein sequence ID" value="KIW29269.1"/>
    <property type="molecule type" value="Genomic_DNA"/>
</dbReference>
<dbReference type="PANTHER" id="PTHR42760">
    <property type="entry name" value="SHORT-CHAIN DEHYDROGENASES/REDUCTASES FAMILY MEMBER"/>
    <property type="match status" value="1"/>
</dbReference>